<proteinExistence type="predicted"/>
<evidence type="ECO:0000256" key="6">
    <source>
        <dbReference type="ARBA" id="ARBA00022989"/>
    </source>
</evidence>
<dbReference type="InterPro" id="IPR034746">
    <property type="entry name" value="POTRA"/>
</dbReference>
<evidence type="ECO:0000313" key="11">
    <source>
        <dbReference type="EMBL" id="PKK90544.1"/>
    </source>
</evidence>
<dbReference type="InterPro" id="IPR013685">
    <property type="entry name" value="POTRA_FtsQ_type"/>
</dbReference>
<evidence type="ECO:0000313" key="12">
    <source>
        <dbReference type="Proteomes" id="UP000233256"/>
    </source>
</evidence>
<dbReference type="PANTHER" id="PTHR35851:SF1">
    <property type="entry name" value="CELL DIVISION PROTEIN FTSQ"/>
    <property type="match status" value="1"/>
</dbReference>
<accession>A0A2N1PQD7</accession>
<sequence length="283" mass="32372">MYLRGYAGRKPVRKKKMDRAEAIPPRDHSNIETLLGRFQKSLRLISRVIALMTLIWAVLLLARHLVYRSDYLKINDVRVMGIDDADKVMEVLTVSGITPREYLFRVDLAEVSRRVITLPYIRKVDAQVDVSNALTIKVDERQGSMLVRARGGDFAVVDEDRTVIRITSKPDEEEMKLPLVTGIDLEGTLPGSAINNPAILAAQEWLEALDSETRTEMAELSVKSPFEMWLIYQNGDTVKGDVPANYQARNRELRSLRKYLSRRGIKTAYIDIRYDIGYVVKRF</sequence>
<feature type="domain" description="POTRA" evidence="10">
    <location>
        <begin position="72"/>
        <end position="141"/>
    </location>
</feature>
<evidence type="ECO:0000259" key="10">
    <source>
        <dbReference type="PROSITE" id="PS51779"/>
    </source>
</evidence>
<dbReference type="Pfam" id="PF08478">
    <property type="entry name" value="POTRA_1"/>
    <property type="match status" value="1"/>
</dbReference>
<evidence type="ECO:0000256" key="5">
    <source>
        <dbReference type="ARBA" id="ARBA00022692"/>
    </source>
</evidence>
<dbReference type="Pfam" id="PF03799">
    <property type="entry name" value="FtsQ_DivIB_C"/>
    <property type="match status" value="1"/>
</dbReference>
<keyword evidence="8" id="KW-0131">Cell cycle</keyword>
<keyword evidence="3" id="KW-0997">Cell inner membrane</keyword>
<reference evidence="11 12" key="1">
    <citation type="journal article" date="2017" name="ISME J.">
        <title>Potential for microbial H2 and metal transformations associated with novel bacteria and archaea in deep terrestrial subsurface sediments.</title>
        <authorList>
            <person name="Hernsdorf A.W."/>
            <person name="Amano Y."/>
            <person name="Miyakawa K."/>
            <person name="Ise K."/>
            <person name="Suzuki Y."/>
            <person name="Anantharaman K."/>
            <person name="Probst A."/>
            <person name="Burstein D."/>
            <person name="Thomas B.C."/>
            <person name="Banfield J.F."/>
        </authorList>
    </citation>
    <scope>NUCLEOTIDE SEQUENCE [LARGE SCALE GENOMIC DNA]</scope>
    <source>
        <strain evidence="11">HGW-Wallbacteria-1</strain>
    </source>
</reference>
<organism evidence="11 12">
    <name type="scientific">Candidatus Wallbacteria bacterium HGW-Wallbacteria-1</name>
    <dbReference type="NCBI Taxonomy" id="2013854"/>
    <lineage>
        <taxon>Bacteria</taxon>
        <taxon>Candidatus Walliibacteriota</taxon>
    </lineage>
</organism>
<protein>
    <recommendedName>
        <fullName evidence="10">POTRA domain-containing protein</fullName>
    </recommendedName>
</protein>
<keyword evidence="2" id="KW-1003">Cell membrane</keyword>
<feature type="transmembrane region" description="Helical" evidence="9">
    <location>
        <begin position="44"/>
        <end position="66"/>
    </location>
</feature>
<name>A0A2N1PQD7_9BACT</name>
<dbReference type="PROSITE" id="PS51779">
    <property type="entry name" value="POTRA"/>
    <property type="match status" value="1"/>
</dbReference>
<gene>
    <name evidence="11" type="ORF">CVV64_09285</name>
</gene>
<evidence type="ECO:0000256" key="4">
    <source>
        <dbReference type="ARBA" id="ARBA00022618"/>
    </source>
</evidence>
<dbReference type="InterPro" id="IPR026579">
    <property type="entry name" value="FtsQ"/>
</dbReference>
<dbReference type="GO" id="GO:0016020">
    <property type="term" value="C:membrane"/>
    <property type="evidence" value="ECO:0007669"/>
    <property type="project" value="UniProtKB-SubCell"/>
</dbReference>
<keyword evidence="7 9" id="KW-0472">Membrane</keyword>
<dbReference type="Gene3D" id="3.10.20.310">
    <property type="entry name" value="membrane protein fhac"/>
    <property type="match status" value="1"/>
</dbReference>
<dbReference type="InterPro" id="IPR005548">
    <property type="entry name" value="Cell_div_FtsQ/DivIB_C"/>
</dbReference>
<comment type="caution">
    <text evidence="11">The sequence shown here is derived from an EMBL/GenBank/DDBJ whole genome shotgun (WGS) entry which is preliminary data.</text>
</comment>
<evidence type="ECO:0000256" key="1">
    <source>
        <dbReference type="ARBA" id="ARBA00004370"/>
    </source>
</evidence>
<evidence type="ECO:0000256" key="9">
    <source>
        <dbReference type="SAM" id="Phobius"/>
    </source>
</evidence>
<dbReference type="Proteomes" id="UP000233256">
    <property type="component" value="Unassembled WGS sequence"/>
</dbReference>
<keyword evidence="6 9" id="KW-1133">Transmembrane helix</keyword>
<keyword evidence="5 9" id="KW-0812">Transmembrane</keyword>
<dbReference type="EMBL" id="PGXC01000005">
    <property type="protein sequence ID" value="PKK90544.1"/>
    <property type="molecule type" value="Genomic_DNA"/>
</dbReference>
<evidence type="ECO:0000256" key="8">
    <source>
        <dbReference type="ARBA" id="ARBA00023306"/>
    </source>
</evidence>
<dbReference type="AlphaFoldDB" id="A0A2N1PQD7"/>
<keyword evidence="4" id="KW-0132">Cell division</keyword>
<dbReference type="GO" id="GO:0090529">
    <property type="term" value="P:cell septum assembly"/>
    <property type="evidence" value="ECO:0007669"/>
    <property type="project" value="InterPro"/>
</dbReference>
<dbReference type="PANTHER" id="PTHR35851">
    <property type="entry name" value="CELL DIVISION PROTEIN FTSQ"/>
    <property type="match status" value="1"/>
</dbReference>
<evidence type="ECO:0000256" key="2">
    <source>
        <dbReference type="ARBA" id="ARBA00022475"/>
    </source>
</evidence>
<evidence type="ECO:0000256" key="7">
    <source>
        <dbReference type="ARBA" id="ARBA00023136"/>
    </source>
</evidence>
<evidence type="ECO:0000256" key="3">
    <source>
        <dbReference type="ARBA" id="ARBA00022519"/>
    </source>
</evidence>
<comment type="subcellular location">
    <subcellularLocation>
        <location evidence="1">Membrane</location>
    </subcellularLocation>
</comment>